<organism evidence="3 4">
    <name type="scientific">Pseudonocardia yuanmonensis</name>
    <dbReference type="NCBI Taxonomy" id="1095914"/>
    <lineage>
        <taxon>Bacteria</taxon>
        <taxon>Bacillati</taxon>
        <taxon>Actinomycetota</taxon>
        <taxon>Actinomycetes</taxon>
        <taxon>Pseudonocardiales</taxon>
        <taxon>Pseudonocardiaceae</taxon>
        <taxon>Pseudonocardia</taxon>
    </lineage>
</organism>
<feature type="transmembrane region" description="Helical" evidence="2">
    <location>
        <begin position="6"/>
        <end position="27"/>
    </location>
</feature>
<dbReference type="RefSeq" id="WP_345383741.1">
    <property type="nucleotide sequence ID" value="NZ_BAABIC010000024.1"/>
</dbReference>
<evidence type="ECO:0000313" key="4">
    <source>
        <dbReference type="Proteomes" id="UP001500325"/>
    </source>
</evidence>
<reference evidence="4" key="1">
    <citation type="journal article" date="2019" name="Int. J. Syst. Evol. Microbiol.">
        <title>The Global Catalogue of Microorganisms (GCM) 10K type strain sequencing project: providing services to taxonomists for standard genome sequencing and annotation.</title>
        <authorList>
            <consortium name="The Broad Institute Genomics Platform"/>
            <consortium name="The Broad Institute Genome Sequencing Center for Infectious Disease"/>
            <person name="Wu L."/>
            <person name="Ma J."/>
        </authorList>
    </citation>
    <scope>NUCLEOTIDE SEQUENCE [LARGE SCALE GENOMIC DNA]</scope>
    <source>
        <strain evidence="4">JCM 18055</strain>
    </source>
</reference>
<comment type="caution">
    <text evidence="3">The sequence shown here is derived from an EMBL/GenBank/DDBJ whole genome shotgun (WGS) entry which is preliminary data.</text>
</comment>
<dbReference type="Proteomes" id="UP001500325">
    <property type="component" value="Unassembled WGS sequence"/>
</dbReference>
<feature type="compositionally biased region" description="Basic and acidic residues" evidence="1">
    <location>
        <begin position="181"/>
        <end position="212"/>
    </location>
</feature>
<feature type="region of interest" description="Disordered" evidence="1">
    <location>
        <begin position="179"/>
        <end position="212"/>
    </location>
</feature>
<keyword evidence="2" id="KW-0812">Transmembrane</keyword>
<keyword evidence="2" id="KW-1133">Transmembrane helix</keyword>
<evidence type="ECO:0000313" key="3">
    <source>
        <dbReference type="EMBL" id="GAA4707640.1"/>
    </source>
</evidence>
<name>A0ABP8XIK6_9PSEU</name>
<proteinExistence type="predicted"/>
<keyword evidence="4" id="KW-1185">Reference proteome</keyword>
<keyword evidence="2" id="KW-0472">Membrane</keyword>
<accession>A0ABP8XIK6</accession>
<evidence type="ECO:0008006" key="5">
    <source>
        <dbReference type="Google" id="ProtNLM"/>
    </source>
</evidence>
<gene>
    <name evidence="3" type="ORF">GCM10023215_55840</name>
</gene>
<evidence type="ECO:0000256" key="1">
    <source>
        <dbReference type="SAM" id="MobiDB-lite"/>
    </source>
</evidence>
<dbReference type="EMBL" id="BAABIC010000024">
    <property type="protein sequence ID" value="GAA4707640.1"/>
    <property type="molecule type" value="Genomic_DNA"/>
</dbReference>
<sequence>MSSTTVIVVIVVVVIALLALAAFAWSMSGRRKSRRLKERFGPEYDRHLSETNDPAETERVLAEREKRHRGLKLRDLDDRERETFERRWTQVQAEFVDDPDRAVEHADALVGEVMSARGYPVDDFEQRAADVSVDHPVVVQRYREARRIAQANREHRADTEELRGAVTSYRELVQALLGGDQGRDGHQGAQHDARHGGDPAGRNDTRRKETSA</sequence>
<evidence type="ECO:0000256" key="2">
    <source>
        <dbReference type="SAM" id="Phobius"/>
    </source>
</evidence>
<protein>
    <recommendedName>
        <fullName evidence="5">Secreted protein</fullName>
    </recommendedName>
</protein>